<evidence type="ECO:0000313" key="3">
    <source>
        <dbReference type="EMBL" id="KAL2500854.1"/>
    </source>
</evidence>
<dbReference type="PANTHER" id="PTHR10788">
    <property type="entry name" value="TREHALOSE-6-PHOSPHATE SYNTHASE"/>
    <property type="match status" value="1"/>
</dbReference>
<sequence>MKHQFEGKTVLLGVDDMDIFKGINLKLLAMEQLLKQHPKWQGRIVLVQICNPARGKGIDLVEIKAEIEESCHRINKEFGKPGYETIVFIHRPVSISERMSYYSIAECVVVTAVRDGMNLTPYEYTV</sequence>
<dbReference type="AlphaFoldDB" id="A0ABD1SJF0"/>
<name>A0ABD1SJF0_9LAMI</name>
<evidence type="ECO:0000313" key="4">
    <source>
        <dbReference type="Proteomes" id="UP001604277"/>
    </source>
</evidence>
<dbReference type="Pfam" id="PF00982">
    <property type="entry name" value="Glyco_transf_20"/>
    <property type="match status" value="1"/>
</dbReference>
<dbReference type="Gene3D" id="3.40.50.2000">
    <property type="entry name" value="Glycogen Phosphorylase B"/>
    <property type="match status" value="1"/>
</dbReference>
<dbReference type="FunFam" id="3.40.50.2000:FF:000010">
    <property type="entry name" value="Alpha,alpha-trehalose-phosphate synthase"/>
    <property type="match status" value="1"/>
</dbReference>
<dbReference type="Proteomes" id="UP001604277">
    <property type="component" value="Unassembled WGS sequence"/>
</dbReference>
<protein>
    <recommendedName>
        <fullName evidence="5">Alpha-trehalose-phosphate synthase</fullName>
    </recommendedName>
</protein>
<keyword evidence="2" id="KW-0808">Transferase</keyword>
<keyword evidence="4" id="KW-1185">Reference proteome</keyword>
<dbReference type="EMBL" id="JBFOLJ010000010">
    <property type="protein sequence ID" value="KAL2500854.1"/>
    <property type="molecule type" value="Genomic_DNA"/>
</dbReference>
<evidence type="ECO:0008006" key="5">
    <source>
        <dbReference type="Google" id="ProtNLM"/>
    </source>
</evidence>
<evidence type="ECO:0000256" key="2">
    <source>
        <dbReference type="ARBA" id="ARBA00022679"/>
    </source>
</evidence>
<keyword evidence="1" id="KW-0328">Glycosyltransferase</keyword>
<dbReference type="GO" id="GO:0005991">
    <property type="term" value="P:trehalose metabolic process"/>
    <property type="evidence" value="ECO:0007669"/>
    <property type="project" value="UniProtKB-ARBA"/>
</dbReference>
<dbReference type="SUPFAM" id="SSF53756">
    <property type="entry name" value="UDP-Glycosyltransferase/glycogen phosphorylase"/>
    <property type="match status" value="1"/>
</dbReference>
<comment type="caution">
    <text evidence="3">The sequence shown here is derived from an EMBL/GenBank/DDBJ whole genome shotgun (WGS) entry which is preliminary data.</text>
</comment>
<dbReference type="PANTHER" id="PTHR10788:SF113">
    <property type="entry name" value="TREHALOSE 6-PHOSPHATE PHOSPHATASE"/>
    <property type="match status" value="1"/>
</dbReference>
<reference evidence="4" key="1">
    <citation type="submission" date="2024-07" db="EMBL/GenBank/DDBJ databases">
        <title>Two chromosome-level genome assemblies of Korean endemic species Abeliophyllum distichum and Forsythia ovata (Oleaceae).</title>
        <authorList>
            <person name="Jang H."/>
        </authorList>
    </citation>
    <scope>NUCLEOTIDE SEQUENCE [LARGE SCALE GENOMIC DNA]</scope>
</reference>
<evidence type="ECO:0000256" key="1">
    <source>
        <dbReference type="ARBA" id="ARBA00022676"/>
    </source>
</evidence>
<dbReference type="InterPro" id="IPR001830">
    <property type="entry name" value="Glyco_trans_20"/>
</dbReference>
<organism evidence="3 4">
    <name type="scientific">Forsythia ovata</name>
    <dbReference type="NCBI Taxonomy" id="205694"/>
    <lineage>
        <taxon>Eukaryota</taxon>
        <taxon>Viridiplantae</taxon>
        <taxon>Streptophyta</taxon>
        <taxon>Embryophyta</taxon>
        <taxon>Tracheophyta</taxon>
        <taxon>Spermatophyta</taxon>
        <taxon>Magnoliopsida</taxon>
        <taxon>eudicotyledons</taxon>
        <taxon>Gunneridae</taxon>
        <taxon>Pentapetalae</taxon>
        <taxon>asterids</taxon>
        <taxon>lamiids</taxon>
        <taxon>Lamiales</taxon>
        <taxon>Oleaceae</taxon>
        <taxon>Forsythieae</taxon>
        <taxon>Forsythia</taxon>
    </lineage>
</organism>
<accession>A0ABD1SJF0</accession>
<proteinExistence type="predicted"/>
<dbReference type="GO" id="GO:0016757">
    <property type="term" value="F:glycosyltransferase activity"/>
    <property type="evidence" value="ECO:0007669"/>
    <property type="project" value="UniProtKB-KW"/>
</dbReference>
<gene>
    <name evidence="3" type="ORF">Fot_34702</name>
</gene>